<evidence type="ECO:0000313" key="1">
    <source>
        <dbReference type="EMBL" id="WFG00183.1"/>
    </source>
</evidence>
<name>A0AAJ5ZAP2_AERCA</name>
<dbReference type="AlphaFoldDB" id="A0AAJ5ZAP2"/>
<proteinExistence type="predicted"/>
<accession>A0AAJ5ZAP2</accession>
<geneLocation type="plasmid" evidence="1 2">
    <name>pAC1520</name>
</geneLocation>
<sequence>MNAKANSSEADSVTFLRPEDAVKAASAWAADFEKLGNYALQVNELYKRTAPYFKSNVSRYHDNVAFDAHLVKTGVASGAFLNERIGKVVQAELDRVNGRFGHIYDLNMAEFLTCAALEERISIEICVLDTVSMVPYIMGIASPEQIAHLSQLAEDRDLASFESYLLNNDLDSSRGRASRHFPALMRAWTRYLNLDPQTKAECTQRISEQDPAACLKWMVFLIEHFFYPEEIKAILADASANVPACITDKMRVGLKNHFKANLVNAVPCAGKPVTLSINYRNDNADLKIKELSRFINCAYQIMGEYNPERHLTEYAMARSNGNFRGTNGQSIRIFKETAKTTVSGETYEKMIAILDTPATVLVDMAVSQQRNGGAR</sequence>
<reference evidence="1" key="1">
    <citation type="submission" date="2023-03" db="EMBL/GenBank/DDBJ databases">
        <title>Aeromonas caviae strain AC1520.</title>
        <authorList>
            <person name="Xie T."/>
            <person name="Zhang Q."/>
            <person name="Deng J."/>
            <person name="Li X."/>
        </authorList>
    </citation>
    <scope>NUCLEOTIDE SEQUENCE</scope>
    <source>
        <strain evidence="1">AC1520</strain>
        <plasmid evidence="1">pAC1520</plasmid>
    </source>
</reference>
<protein>
    <submittedName>
        <fullName evidence="1">Uncharacterized protein</fullName>
    </submittedName>
</protein>
<dbReference type="Proteomes" id="UP001218423">
    <property type="component" value="Plasmid pAC1520"/>
</dbReference>
<keyword evidence="1" id="KW-0614">Plasmid</keyword>
<organism evidence="1 2">
    <name type="scientific">Aeromonas caviae</name>
    <name type="common">Aeromonas punctata</name>
    <dbReference type="NCBI Taxonomy" id="648"/>
    <lineage>
        <taxon>Bacteria</taxon>
        <taxon>Pseudomonadati</taxon>
        <taxon>Pseudomonadota</taxon>
        <taxon>Gammaproteobacteria</taxon>
        <taxon>Aeromonadales</taxon>
        <taxon>Aeromonadaceae</taxon>
        <taxon>Aeromonas</taxon>
    </lineage>
</organism>
<gene>
    <name evidence="1" type="ORF">P5S46_22060</name>
</gene>
<evidence type="ECO:0000313" key="2">
    <source>
        <dbReference type="Proteomes" id="UP001218423"/>
    </source>
</evidence>
<dbReference type="EMBL" id="CP120943">
    <property type="protein sequence ID" value="WFG00183.1"/>
    <property type="molecule type" value="Genomic_DNA"/>
</dbReference>
<dbReference type="RefSeq" id="WP_128341339.1">
    <property type="nucleotide sequence ID" value="NZ_CAWOMG010000111.1"/>
</dbReference>